<keyword evidence="1" id="KW-0378">Hydrolase</keyword>
<dbReference type="PANTHER" id="PTHR39456">
    <property type="entry name" value="METAL-DEPENDENT HYDROLASE"/>
    <property type="match status" value="1"/>
</dbReference>
<accession>A0A2P6AR46</accession>
<dbReference type="EMBL" id="PTQZ01000232">
    <property type="protein sequence ID" value="PQA34253.1"/>
    <property type="molecule type" value="Genomic_DNA"/>
</dbReference>
<dbReference type="AlphaFoldDB" id="A0A2P6AR46"/>
<dbReference type="Pfam" id="PF10118">
    <property type="entry name" value="Metal_hydrol"/>
    <property type="match status" value="1"/>
</dbReference>
<dbReference type="PIRSF" id="PIRSF007580">
    <property type="entry name" value="UCP07580"/>
    <property type="match status" value="1"/>
</dbReference>
<dbReference type="RefSeq" id="WP_105193101.1">
    <property type="nucleotide sequence ID" value="NZ_PTQZ01000232.1"/>
</dbReference>
<comment type="caution">
    <text evidence="1">The sequence shown here is derived from an EMBL/GenBank/DDBJ whole genome shotgun (WGS) entry which is preliminary data.</text>
</comment>
<dbReference type="PANTHER" id="PTHR39456:SF1">
    <property type="entry name" value="METAL-DEPENDENT HYDROLASE"/>
    <property type="match status" value="1"/>
</dbReference>
<dbReference type="GO" id="GO:0016787">
    <property type="term" value="F:hydrolase activity"/>
    <property type="evidence" value="ECO:0007669"/>
    <property type="project" value="UniProtKB-KW"/>
</dbReference>
<proteinExistence type="predicted"/>
<gene>
    <name evidence="1" type="ORF">C5O18_08375</name>
</gene>
<dbReference type="InterPro" id="IPR016516">
    <property type="entry name" value="UCP07580"/>
</dbReference>
<dbReference type="Proteomes" id="UP000243900">
    <property type="component" value="Unassembled WGS sequence"/>
</dbReference>
<organism evidence="1 2">
    <name type="scientific">Amnimonas aquatica</name>
    <dbReference type="NCBI Taxonomy" id="2094561"/>
    <lineage>
        <taxon>Bacteria</taxon>
        <taxon>Pseudomonadati</taxon>
        <taxon>Pseudomonadota</taxon>
        <taxon>Gammaproteobacteria</taxon>
        <taxon>Moraxellales</taxon>
        <taxon>Moraxellaceae</taxon>
        <taxon>Amnimonas</taxon>
    </lineage>
</organism>
<keyword evidence="2" id="KW-1185">Reference proteome</keyword>
<evidence type="ECO:0000313" key="1">
    <source>
        <dbReference type="EMBL" id="PQA34253.1"/>
    </source>
</evidence>
<name>A0A2P6AR46_9GAMM</name>
<sequence>MNAAVNAISNAAAETSVQSVNRQPLGARVGIPPRRVALDLKHSDAGYWYANDPFLTYYWSAFSILLPEGEQFFVEAVRHYRDQITDENLKAGIAGFIGQEALHTQGHQVLNKFIEDKNLPAAEIEAQLRVLLDTAAKIHPRLSLAATICLEHFTALLGEQLLVEEDHHNSVNEDIKPLWMWHALEETEHKAVAWDVYEQTGGSYAVRAGTMVVTTAVLGAVMAYATARLLHADGKLLDVRNNWRGFKSLFGRQGRMTRLAPKFLDFFRPGFHPNDHDTKALVAEWRERLFGVNGEVNHLLKGRVVH</sequence>
<protein>
    <submittedName>
        <fullName evidence="1">Metal-dependent hydrolase</fullName>
    </submittedName>
</protein>
<evidence type="ECO:0000313" key="2">
    <source>
        <dbReference type="Proteomes" id="UP000243900"/>
    </source>
</evidence>
<reference evidence="2" key="1">
    <citation type="submission" date="2018-02" db="EMBL/GenBank/DDBJ databases">
        <title>Genome sequencing of Solimonas sp. HR-BB.</title>
        <authorList>
            <person name="Lee Y."/>
            <person name="Jeon C.O."/>
        </authorList>
    </citation>
    <scope>NUCLEOTIDE SEQUENCE [LARGE SCALE GENOMIC DNA]</scope>
    <source>
        <strain evidence="2">HR-E</strain>
    </source>
</reference>
<dbReference type="OrthoDB" id="4760165at2"/>